<feature type="region of interest" description="Disordered" evidence="1">
    <location>
        <begin position="35"/>
        <end position="55"/>
    </location>
</feature>
<comment type="caution">
    <text evidence="2">The sequence shown here is derived from an EMBL/GenBank/DDBJ whole genome shotgun (WGS) entry which is preliminary data.</text>
</comment>
<accession>A0A8X6QHQ8</accession>
<proteinExistence type="predicted"/>
<reference evidence="2" key="1">
    <citation type="submission" date="2020-08" db="EMBL/GenBank/DDBJ databases">
        <title>Multicomponent nature underlies the extraordinary mechanical properties of spider dragline silk.</title>
        <authorList>
            <person name="Kono N."/>
            <person name="Nakamura H."/>
            <person name="Mori M."/>
            <person name="Yoshida Y."/>
            <person name="Ohtoshi R."/>
            <person name="Malay A.D."/>
            <person name="Moran D.A.P."/>
            <person name="Tomita M."/>
            <person name="Numata K."/>
            <person name="Arakawa K."/>
        </authorList>
    </citation>
    <scope>NUCLEOTIDE SEQUENCE</scope>
</reference>
<keyword evidence="3" id="KW-1185">Reference proteome</keyword>
<evidence type="ECO:0000313" key="2">
    <source>
        <dbReference type="EMBL" id="GFU25861.1"/>
    </source>
</evidence>
<evidence type="ECO:0000313" key="3">
    <source>
        <dbReference type="Proteomes" id="UP000887013"/>
    </source>
</evidence>
<gene>
    <name evidence="2" type="ORF">NPIL_157981</name>
</gene>
<evidence type="ECO:0000256" key="1">
    <source>
        <dbReference type="SAM" id="MobiDB-lite"/>
    </source>
</evidence>
<sequence length="106" mass="11810">MNRYVGTNSEPSPHNRLFFLAGDLLLPPESAEKWRGGAPLAPLGPEKRRHRRGEAQGLPFVSTCAPDDVRFAQRGREILVSKWGVSKPFVSNCKGGGRKEEDTFLY</sequence>
<dbReference type="Proteomes" id="UP000887013">
    <property type="component" value="Unassembled WGS sequence"/>
</dbReference>
<dbReference type="EMBL" id="BMAW01128512">
    <property type="protein sequence ID" value="GFU25861.1"/>
    <property type="molecule type" value="Genomic_DNA"/>
</dbReference>
<dbReference type="AlphaFoldDB" id="A0A8X6QHQ8"/>
<protein>
    <submittedName>
        <fullName evidence="2">Uncharacterized protein</fullName>
    </submittedName>
</protein>
<name>A0A8X6QHQ8_NEPPI</name>
<organism evidence="2 3">
    <name type="scientific">Nephila pilipes</name>
    <name type="common">Giant wood spider</name>
    <name type="synonym">Nephila maculata</name>
    <dbReference type="NCBI Taxonomy" id="299642"/>
    <lineage>
        <taxon>Eukaryota</taxon>
        <taxon>Metazoa</taxon>
        <taxon>Ecdysozoa</taxon>
        <taxon>Arthropoda</taxon>
        <taxon>Chelicerata</taxon>
        <taxon>Arachnida</taxon>
        <taxon>Araneae</taxon>
        <taxon>Araneomorphae</taxon>
        <taxon>Entelegynae</taxon>
        <taxon>Araneoidea</taxon>
        <taxon>Nephilidae</taxon>
        <taxon>Nephila</taxon>
    </lineage>
</organism>